<proteinExistence type="inferred from homology"/>
<name>A0A1I2IGI7_9ACTN</name>
<evidence type="ECO:0000313" key="4">
    <source>
        <dbReference type="EMBL" id="SFF41449.1"/>
    </source>
</evidence>
<evidence type="ECO:0000256" key="1">
    <source>
        <dbReference type="ARBA" id="ARBA00023002"/>
    </source>
</evidence>
<evidence type="ECO:0000256" key="2">
    <source>
        <dbReference type="ARBA" id="ARBA00038396"/>
    </source>
</evidence>
<dbReference type="SUPFAM" id="SSF51905">
    <property type="entry name" value="FAD/NAD(P)-binding domain"/>
    <property type="match status" value="1"/>
</dbReference>
<reference evidence="4 5" key="1">
    <citation type="submission" date="2016-10" db="EMBL/GenBank/DDBJ databases">
        <authorList>
            <person name="de Groot N.N."/>
        </authorList>
    </citation>
    <scope>NUCLEOTIDE SEQUENCE [LARGE SCALE GENOMIC DNA]</scope>
    <source>
        <strain evidence="4 5">CGMCC 4.3510</strain>
    </source>
</reference>
<dbReference type="Pfam" id="PF01266">
    <property type="entry name" value="DAO"/>
    <property type="match status" value="1"/>
</dbReference>
<protein>
    <submittedName>
        <fullName evidence="4">FADH2 O2-dependent halogenase</fullName>
    </submittedName>
</protein>
<dbReference type="OrthoDB" id="103324at2"/>
<dbReference type="PRINTS" id="PR00420">
    <property type="entry name" value="RNGMNOXGNASE"/>
</dbReference>
<dbReference type="RefSeq" id="WP_093715430.1">
    <property type="nucleotide sequence ID" value="NZ_FONG01000013.1"/>
</dbReference>
<evidence type="ECO:0000259" key="3">
    <source>
        <dbReference type="Pfam" id="PF01266"/>
    </source>
</evidence>
<evidence type="ECO:0000313" key="5">
    <source>
        <dbReference type="Proteomes" id="UP000199323"/>
    </source>
</evidence>
<dbReference type="Gene3D" id="3.50.50.60">
    <property type="entry name" value="FAD/NAD(P)-binding domain"/>
    <property type="match status" value="1"/>
</dbReference>
<dbReference type="InterPro" id="IPR050816">
    <property type="entry name" value="Flavin-dep_Halogenase_NPB"/>
</dbReference>
<dbReference type="GO" id="GO:0016491">
    <property type="term" value="F:oxidoreductase activity"/>
    <property type="evidence" value="ECO:0007669"/>
    <property type="project" value="UniProtKB-KW"/>
</dbReference>
<comment type="similarity">
    <text evidence="2">Belongs to the flavin-dependent halogenase family. Bacterial tryptophan halogenase subfamily.</text>
</comment>
<organism evidence="4 5">
    <name type="scientific">Actinacidiphila alni</name>
    <dbReference type="NCBI Taxonomy" id="380248"/>
    <lineage>
        <taxon>Bacteria</taxon>
        <taxon>Bacillati</taxon>
        <taxon>Actinomycetota</taxon>
        <taxon>Actinomycetes</taxon>
        <taxon>Kitasatosporales</taxon>
        <taxon>Streptomycetaceae</taxon>
        <taxon>Actinacidiphila</taxon>
    </lineage>
</organism>
<keyword evidence="1" id="KW-0560">Oxidoreductase</keyword>
<dbReference type="Proteomes" id="UP000199323">
    <property type="component" value="Unassembled WGS sequence"/>
</dbReference>
<dbReference type="InterPro" id="IPR006076">
    <property type="entry name" value="FAD-dep_OxRdtase"/>
</dbReference>
<keyword evidence="5" id="KW-1185">Reference proteome</keyword>
<feature type="domain" description="FAD dependent oxidoreductase" evidence="3">
    <location>
        <begin position="129"/>
        <end position="306"/>
    </location>
</feature>
<accession>A0A1I2IGI7</accession>
<dbReference type="PANTHER" id="PTHR43747:SF5">
    <property type="entry name" value="FAD-BINDING DOMAIN-CONTAINING PROTEIN"/>
    <property type="match status" value="1"/>
</dbReference>
<dbReference type="PANTHER" id="PTHR43747">
    <property type="entry name" value="FAD-BINDING PROTEIN"/>
    <property type="match status" value="1"/>
</dbReference>
<dbReference type="STRING" id="380248.SAMN05216251_113185"/>
<dbReference type="InterPro" id="IPR036188">
    <property type="entry name" value="FAD/NAD-bd_sf"/>
</dbReference>
<dbReference type="Pfam" id="PF13450">
    <property type="entry name" value="NAD_binding_8"/>
    <property type="match status" value="1"/>
</dbReference>
<dbReference type="AlphaFoldDB" id="A0A1I2IGI7"/>
<gene>
    <name evidence="4" type="ORF">SAMN05216251_113185</name>
</gene>
<sequence length="545" mass="60770">MTPPRHDVAILGAGIAGSILGAVLARNGAKVLLLDAGTHPRFAIGESTIPYTSVLLKVVAARYDVPEIAHLASFQSVRKHVTGACGIKRNFGFVYQREGQAQQPDEVNQFVIPKMLHTENHFYRQDIDAYMAYTAASYGADLRQQTRIQDVDIDGSGVTLTTDRGETFLARYVVDASGHKAPVAEHFGLREQPTRFKHHSRSMFTHMVGVTPYDDVMRNPSQYGNPSPWHQGTLHHVFDGGWLWVIPFDNNKGGTNRLCSVGLTLDPRRHPRPDGPPQQEFDDFLRRFPDIAPQFKNARPVREWVSTGRLQYSTTSTVGDRFCITAHAAGFIDALYSRGLTNTLEVVNVLGHRLLDAIRDDDFSRERFAFVEQLEQGLLSANDDLVNSSFIAFRDYGLWNAVFRTWAISTVLGTFHLQGIYDKLRHGDTGPLREMEHAKYLGSPFPVHDGCNELLRTTTAVSEQVESGTMTAQDATRRLFAQLSDADFIPPPLGLDKPGNHFFHATPPRMARTVAWAQTKAPADISGTVTHAMRGFARERIAHSR</sequence>
<dbReference type="EMBL" id="FONG01000013">
    <property type="protein sequence ID" value="SFF41449.1"/>
    <property type="molecule type" value="Genomic_DNA"/>
</dbReference>